<gene>
    <name evidence="8" type="ORF">RHOBADRAFT_56002</name>
</gene>
<protein>
    <recommendedName>
        <fullName evidence="7">Homeobox domain-containing protein</fullName>
    </recommendedName>
</protein>
<evidence type="ECO:0000256" key="6">
    <source>
        <dbReference type="SAM" id="MobiDB-lite"/>
    </source>
</evidence>
<feature type="region of interest" description="Disordered" evidence="6">
    <location>
        <begin position="36"/>
        <end position="63"/>
    </location>
</feature>
<dbReference type="PROSITE" id="PS50071">
    <property type="entry name" value="HOMEOBOX_2"/>
    <property type="match status" value="1"/>
</dbReference>
<dbReference type="OrthoDB" id="250329at2759"/>
<reference evidence="8 9" key="1">
    <citation type="journal article" date="2015" name="Front. Microbiol.">
        <title>Genome sequence of the plant growth promoting endophytic yeast Rhodotorula graminis WP1.</title>
        <authorList>
            <person name="Firrincieli A."/>
            <person name="Otillar R."/>
            <person name="Salamov A."/>
            <person name="Schmutz J."/>
            <person name="Khan Z."/>
            <person name="Redman R.S."/>
            <person name="Fleck N.D."/>
            <person name="Lindquist E."/>
            <person name="Grigoriev I.V."/>
            <person name="Doty S.L."/>
        </authorList>
    </citation>
    <scope>NUCLEOTIDE SEQUENCE [LARGE SCALE GENOMIC DNA]</scope>
    <source>
        <strain evidence="8 9">WP1</strain>
    </source>
</reference>
<dbReference type="GeneID" id="28978575"/>
<feature type="compositionally biased region" description="Pro residues" evidence="6">
    <location>
        <begin position="224"/>
        <end position="233"/>
    </location>
</feature>
<evidence type="ECO:0000256" key="5">
    <source>
        <dbReference type="PROSITE-ProRule" id="PRU00108"/>
    </source>
</evidence>
<feature type="DNA-binding region" description="Homeobox" evidence="5">
    <location>
        <begin position="71"/>
        <end position="116"/>
    </location>
</feature>
<dbReference type="Gene3D" id="1.10.10.60">
    <property type="entry name" value="Homeodomain-like"/>
    <property type="match status" value="1"/>
</dbReference>
<dbReference type="STRING" id="578459.A0A0P9GXL8"/>
<feature type="domain" description="Homeobox" evidence="7">
    <location>
        <begin position="69"/>
        <end position="115"/>
    </location>
</feature>
<keyword evidence="4 5" id="KW-0539">Nucleus</keyword>
<comment type="subcellular location">
    <subcellularLocation>
        <location evidence="5">Nucleus</location>
    </subcellularLocation>
</comment>
<evidence type="ECO:0000256" key="2">
    <source>
        <dbReference type="ARBA" id="ARBA00023125"/>
    </source>
</evidence>
<dbReference type="AlphaFoldDB" id="A0A0P9GXL8"/>
<dbReference type="RefSeq" id="XP_018268221.1">
    <property type="nucleotide sequence ID" value="XM_018418127.1"/>
</dbReference>
<feature type="compositionally biased region" description="Pro residues" evidence="6">
    <location>
        <begin position="176"/>
        <end position="190"/>
    </location>
</feature>
<keyword evidence="2 5" id="KW-0238">DNA-binding</keyword>
<dbReference type="SUPFAM" id="SSF46689">
    <property type="entry name" value="Homeodomain-like"/>
    <property type="match status" value="1"/>
</dbReference>
<organism evidence="8 9">
    <name type="scientific">Rhodotorula graminis (strain WP1)</name>
    <dbReference type="NCBI Taxonomy" id="578459"/>
    <lineage>
        <taxon>Eukaryota</taxon>
        <taxon>Fungi</taxon>
        <taxon>Dikarya</taxon>
        <taxon>Basidiomycota</taxon>
        <taxon>Pucciniomycotina</taxon>
        <taxon>Microbotryomycetes</taxon>
        <taxon>Sporidiobolales</taxon>
        <taxon>Sporidiobolaceae</taxon>
        <taxon>Rhodotorula</taxon>
    </lineage>
</organism>
<evidence type="ECO:0000256" key="1">
    <source>
        <dbReference type="ARBA" id="ARBA00005800"/>
    </source>
</evidence>
<dbReference type="InterPro" id="IPR008422">
    <property type="entry name" value="KN_HD"/>
</dbReference>
<name>A0A0P9GXL8_RHOGW</name>
<evidence type="ECO:0000313" key="9">
    <source>
        <dbReference type="Proteomes" id="UP000053890"/>
    </source>
</evidence>
<dbReference type="GO" id="GO:0005634">
    <property type="term" value="C:nucleus"/>
    <property type="evidence" value="ECO:0007669"/>
    <property type="project" value="UniProtKB-SubCell"/>
</dbReference>
<comment type="similarity">
    <text evidence="1">Belongs to the TALE/M-ATYP homeobox family.</text>
</comment>
<dbReference type="SMR" id="A0A0P9GXL8"/>
<sequence length="390" mass="41649">MSSIVDFALRVKNVSTSLLRLQDVNDEVERETIGRARQLLKPASHNSSRPLSPSPDPPADDQAHCAPYREYFLAHFSNPYPSPADKDHLLALVPRHTKTQLDTWFVNNRRRSGWAALRRAHTSGSAEAMRRLVDDVDAGVAAPVVADKVARCRAFFDESGRDRVSDEIQAIVRGEPLPPPPPHPLPPPPAHALALAPPSSSRRRIEQRATRGIGQSAPRAHRSPSPPFPPPPSLAREHPVYATSPTELSPLDGGLAQLDHDLAPRYPSTFGSFSSSSTGGRAVSDSSSAASLDSLLSYGTALDEQAPYHGDEVEVHVADDTTSAVTGSPPATLSLLAFAAGLGSSPVRHYPARPAVDSRPAAAHPYFCTVDELPTSSSLVGFASGAAARR</sequence>
<evidence type="ECO:0000259" key="7">
    <source>
        <dbReference type="PROSITE" id="PS50071"/>
    </source>
</evidence>
<dbReference type="GO" id="GO:0006355">
    <property type="term" value="P:regulation of DNA-templated transcription"/>
    <property type="evidence" value="ECO:0007669"/>
    <property type="project" value="InterPro"/>
</dbReference>
<dbReference type="CDD" id="cd00086">
    <property type="entry name" value="homeodomain"/>
    <property type="match status" value="1"/>
</dbReference>
<proteinExistence type="inferred from homology"/>
<dbReference type="InterPro" id="IPR001356">
    <property type="entry name" value="HD"/>
</dbReference>
<evidence type="ECO:0000256" key="4">
    <source>
        <dbReference type="ARBA" id="ARBA00023242"/>
    </source>
</evidence>
<dbReference type="Pfam" id="PF05920">
    <property type="entry name" value="Homeobox_KN"/>
    <property type="match status" value="1"/>
</dbReference>
<dbReference type="GO" id="GO:0003677">
    <property type="term" value="F:DNA binding"/>
    <property type="evidence" value="ECO:0007669"/>
    <property type="project" value="UniProtKB-UniRule"/>
</dbReference>
<dbReference type="Proteomes" id="UP000053890">
    <property type="component" value="Unassembled WGS sequence"/>
</dbReference>
<accession>A0A0P9GXL8</accession>
<keyword evidence="9" id="KW-1185">Reference proteome</keyword>
<evidence type="ECO:0000313" key="8">
    <source>
        <dbReference type="EMBL" id="KPV72172.1"/>
    </source>
</evidence>
<evidence type="ECO:0000256" key="3">
    <source>
        <dbReference type="ARBA" id="ARBA00023155"/>
    </source>
</evidence>
<keyword evidence="3 5" id="KW-0371">Homeobox</keyword>
<dbReference type="InterPro" id="IPR009057">
    <property type="entry name" value="Homeodomain-like_sf"/>
</dbReference>
<feature type="region of interest" description="Disordered" evidence="6">
    <location>
        <begin position="173"/>
        <end position="238"/>
    </location>
</feature>
<dbReference type="EMBL" id="KQ474088">
    <property type="protein sequence ID" value="KPV72172.1"/>
    <property type="molecule type" value="Genomic_DNA"/>
</dbReference>